<proteinExistence type="predicted"/>
<dbReference type="AlphaFoldDB" id="U2PK07"/>
<protein>
    <submittedName>
        <fullName evidence="1">Uncharacterized protein</fullName>
    </submittedName>
</protein>
<dbReference type="Proteomes" id="UP000016644">
    <property type="component" value="Unassembled WGS sequence"/>
</dbReference>
<dbReference type="HOGENOM" id="CLU_3136948_0_0_9"/>
<sequence length="49" mass="5798">MRSPPHPWGIQQVQHDLLLITRITPTPVGNTLKKRRHTGILKFQNRRFL</sequence>
<dbReference type="EMBL" id="AWVK01000042">
    <property type="protein sequence ID" value="ERK44089.1"/>
    <property type="molecule type" value="Genomic_DNA"/>
</dbReference>
<reference evidence="1 2" key="1">
    <citation type="submission" date="2013-06" db="EMBL/GenBank/DDBJ databases">
        <authorList>
            <person name="Weinstock G."/>
            <person name="Sodergren E."/>
            <person name="Lobos E.A."/>
            <person name="Fulton L."/>
            <person name="Fulton R."/>
            <person name="Courtney L."/>
            <person name="Fronick C."/>
            <person name="O'Laughlin M."/>
            <person name="Godfrey J."/>
            <person name="Wilson R.M."/>
            <person name="Miner T."/>
            <person name="Farmer C."/>
            <person name="Delehaunty K."/>
            <person name="Cordes M."/>
            <person name="Minx P."/>
            <person name="Tomlinson C."/>
            <person name="Chen J."/>
            <person name="Wollam A."/>
            <person name="Pepin K.H."/>
            <person name="Bhonagiri V."/>
            <person name="Zhang X."/>
            <person name="Warren W."/>
            <person name="Mitreva M."/>
            <person name="Mardis E.R."/>
            <person name="Wilson R.K."/>
        </authorList>
    </citation>
    <scope>NUCLEOTIDE SEQUENCE [LARGE SCALE GENOMIC DNA]</scope>
    <source>
        <strain evidence="1 2">ATCC 14869</strain>
    </source>
</reference>
<comment type="caution">
    <text evidence="1">The sequence shown here is derived from an EMBL/GenBank/DDBJ whole genome shotgun (WGS) entry which is preliminary data.</text>
</comment>
<evidence type="ECO:0000313" key="1">
    <source>
        <dbReference type="EMBL" id="ERK44089.1"/>
    </source>
</evidence>
<organism evidence="1 2">
    <name type="scientific">Levilactobacillus brevis ATCC 14869 = DSM 20054</name>
    <dbReference type="NCBI Taxonomy" id="649758"/>
    <lineage>
        <taxon>Bacteria</taxon>
        <taxon>Bacillati</taxon>
        <taxon>Bacillota</taxon>
        <taxon>Bacilli</taxon>
        <taxon>Lactobacillales</taxon>
        <taxon>Lactobacillaceae</taxon>
        <taxon>Levilactobacillus</taxon>
    </lineage>
</organism>
<evidence type="ECO:0000313" key="2">
    <source>
        <dbReference type="Proteomes" id="UP000016644"/>
    </source>
</evidence>
<name>U2PK07_LEVBR</name>
<gene>
    <name evidence="1" type="ORF">HMPREF0495_01123</name>
</gene>
<accession>U2PK07</accession>